<reference evidence="1" key="1">
    <citation type="submission" date="2023-02" db="EMBL/GenBank/DDBJ databases">
        <title>Genome of toxic invasive species Heracleum sosnowskyi carries increased number of genes despite the absence of recent whole-genome duplications.</title>
        <authorList>
            <person name="Schelkunov M."/>
            <person name="Shtratnikova V."/>
            <person name="Makarenko M."/>
            <person name="Klepikova A."/>
            <person name="Omelchenko D."/>
            <person name="Novikova G."/>
            <person name="Obukhova E."/>
            <person name="Bogdanov V."/>
            <person name="Penin A."/>
            <person name="Logacheva M."/>
        </authorList>
    </citation>
    <scope>NUCLEOTIDE SEQUENCE</scope>
    <source>
        <strain evidence="1">Hsosn_3</strain>
        <tissue evidence="1">Leaf</tissue>
    </source>
</reference>
<accession>A0AAD8H238</accession>
<protein>
    <submittedName>
        <fullName evidence="1">Uncharacterized protein</fullName>
    </submittedName>
</protein>
<gene>
    <name evidence="1" type="ORF">POM88_051560</name>
</gene>
<evidence type="ECO:0000313" key="2">
    <source>
        <dbReference type="Proteomes" id="UP001237642"/>
    </source>
</evidence>
<dbReference type="EMBL" id="JAUIZM010000011">
    <property type="protein sequence ID" value="KAK1358304.1"/>
    <property type="molecule type" value="Genomic_DNA"/>
</dbReference>
<proteinExistence type="predicted"/>
<dbReference type="Proteomes" id="UP001237642">
    <property type="component" value="Unassembled WGS sequence"/>
</dbReference>
<organism evidence="1 2">
    <name type="scientific">Heracleum sosnowskyi</name>
    <dbReference type="NCBI Taxonomy" id="360622"/>
    <lineage>
        <taxon>Eukaryota</taxon>
        <taxon>Viridiplantae</taxon>
        <taxon>Streptophyta</taxon>
        <taxon>Embryophyta</taxon>
        <taxon>Tracheophyta</taxon>
        <taxon>Spermatophyta</taxon>
        <taxon>Magnoliopsida</taxon>
        <taxon>eudicotyledons</taxon>
        <taxon>Gunneridae</taxon>
        <taxon>Pentapetalae</taxon>
        <taxon>asterids</taxon>
        <taxon>campanulids</taxon>
        <taxon>Apiales</taxon>
        <taxon>Apiaceae</taxon>
        <taxon>Apioideae</taxon>
        <taxon>apioid superclade</taxon>
        <taxon>Tordylieae</taxon>
        <taxon>Tordyliinae</taxon>
        <taxon>Heracleum</taxon>
    </lineage>
</organism>
<name>A0AAD8H238_9APIA</name>
<sequence length="188" mass="19904">MDEPVIVKQLNDDMVQMLRNWGTVSDFVHSEAPFVPIHTKGKKGYHTLVDRVALIAPTSHEIPFLGDPGPSSVAAAAADNFPRRSLSAGLVLPTADMVSGQLHSHIRSCSAGSMLSASASTVPFGRVIDSAPLRPGELAPALPGQLGTDAADPSAAADLDAYLQTSYYTFFLLLQLVPTNGIFFPSKC</sequence>
<reference evidence="1" key="2">
    <citation type="submission" date="2023-05" db="EMBL/GenBank/DDBJ databases">
        <authorList>
            <person name="Schelkunov M.I."/>
        </authorList>
    </citation>
    <scope>NUCLEOTIDE SEQUENCE</scope>
    <source>
        <strain evidence="1">Hsosn_3</strain>
        <tissue evidence="1">Leaf</tissue>
    </source>
</reference>
<keyword evidence="2" id="KW-1185">Reference proteome</keyword>
<evidence type="ECO:0000313" key="1">
    <source>
        <dbReference type="EMBL" id="KAK1358304.1"/>
    </source>
</evidence>
<comment type="caution">
    <text evidence="1">The sequence shown here is derived from an EMBL/GenBank/DDBJ whole genome shotgun (WGS) entry which is preliminary data.</text>
</comment>
<dbReference type="AlphaFoldDB" id="A0AAD8H238"/>